<name>A0A9P4QKR4_9PLEO</name>
<dbReference type="Proteomes" id="UP000799444">
    <property type="component" value="Unassembled WGS sequence"/>
</dbReference>
<accession>A0A9P4QKR4</accession>
<evidence type="ECO:0000313" key="1">
    <source>
        <dbReference type="EMBL" id="KAF2726547.1"/>
    </source>
</evidence>
<organism evidence="1 2">
    <name type="scientific">Polyplosphaeria fusca</name>
    <dbReference type="NCBI Taxonomy" id="682080"/>
    <lineage>
        <taxon>Eukaryota</taxon>
        <taxon>Fungi</taxon>
        <taxon>Dikarya</taxon>
        <taxon>Ascomycota</taxon>
        <taxon>Pezizomycotina</taxon>
        <taxon>Dothideomycetes</taxon>
        <taxon>Pleosporomycetidae</taxon>
        <taxon>Pleosporales</taxon>
        <taxon>Tetraplosphaeriaceae</taxon>
        <taxon>Polyplosphaeria</taxon>
    </lineage>
</organism>
<dbReference type="AlphaFoldDB" id="A0A9P4QKR4"/>
<protein>
    <submittedName>
        <fullName evidence="1">Uncharacterized protein</fullName>
    </submittedName>
</protein>
<evidence type="ECO:0000313" key="2">
    <source>
        <dbReference type="Proteomes" id="UP000799444"/>
    </source>
</evidence>
<keyword evidence="2" id="KW-1185">Reference proteome</keyword>
<dbReference type="OrthoDB" id="3792542at2759"/>
<gene>
    <name evidence="1" type="ORF">EJ04DRAFT_582597</name>
</gene>
<dbReference type="EMBL" id="ML996442">
    <property type="protein sequence ID" value="KAF2726547.1"/>
    <property type="molecule type" value="Genomic_DNA"/>
</dbReference>
<proteinExistence type="predicted"/>
<comment type="caution">
    <text evidence="1">The sequence shown here is derived from an EMBL/GenBank/DDBJ whole genome shotgun (WGS) entry which is preliminary data.</text>
</comment>
<reference evidence="1" key="1">
    <citation type="journal article" date="2020" name="Stud. Mycol.">
        <title>101 Dothideomycetes genomes: a test case for predicting lifestyles and emergence of pathogens.</title>
        <authorList>
            <person name="Haridas S."/>
            <person name="Albert R."/>
            <person name="Binder M."/>
            <person name="Bloem J."/>
            <person name="Labutti K."/>
            <person name="Salamov A."/>
            <person name="Andreopoulos B."/>
            <person name="Baker S."/>
            <person name="Barry K."/>
            <person name="Bills G."/>
            <person name="Bluhm B."/>
            <person name="Cannon C."/>
            <person name="Castanera R."/>
            <person name="Culley D."/>
            <person name="Daum C."/>
            <person name="Ezra D."/>
            <person name="Gonzalez J."/>
            <person name="Henrissat B."/>
            <person name="Kuo A."/>
            <person name="Liang C."/>
            <person name="Lipzen A."/>
            <person name="Lutzoni F."/>
            <person name="Magnuson J."/>
            <person name="Mondo S."/>
            <person name="Nolan M."/>
            <person name="Ohm R."/>
            <person name="Pangilinan J."/>
            <person name="Park H.-J."/>
            <person name="Ramirez L."/>
            <person name="Alfaro M."/>
            <person name="Sun H."/>
            <person name="Tritt A."/>
            <person name="Yoshinaga Y."/>
            <person name="Zwiers L.-H."/>
            <person name="Turgeon B."/>
            <person name="Goodwin S."/>
            <person name="Spatafora J."/>
            <person name="Crous P."/>
            <person name="Grigoriev I."/>
        </authorList>
    </citation>
    <scope>NUCLEOTIDE SEQUENCE</scope>
    <source>
        <strain evidence="1">CBS 125425</strain>
    </source>
</reference>
<sequence>MASRGYPPSPPHSPYPEPRRLPSYSAALRKGNVFLSLPRNVRDLVYDRTLCDSEIIFGEVPHIRDFTFPDICQACDLFYGEVCQVLLKSTTFTLSSDPAIFNFMVILEEPDIASNGGGSNVRRLEFTSIRLFERDVFGSSSAAKLIRRCENISFAAILINFEHFKWFKNVDGTMRVDTNAINEQYDVDVLLELKCLDTISLSLHPSMSLQNKIVQVGRCQEDMHPDVRVREGLEGLWGMKAWLEGKAFEAGRIIDVGCPVMEDVFPDGIPNLSHDMKRMDCD</sequence>